<dbReference type="AlphaFoldDB" id="A0A0K2UMW6"/>
<proteinExistence type="predicted"/>
<sequence>MRIDVPRKGLFCEPIVCVFLAARFHNSPTTGVVTPTVCPEHSASLVPIWPLRKFINSSNRRYKAL</sequence>
<dbReference type="EMBL" id="HACA01021851">
    <property type="protein sequence ID" value="CDW39212.1"/>
    <property type="molecule type" value="Transcribed_RNA"/>
</dbReference>
<evidence type="ECO:0000313" key="1">
    <source>
        <dbReference type="EMBL" id="CDW39212.1"/>
    </source>
</evidence>
<protein>
    <submittedName>
        <fullName evidence="1">Uncharacterized protein</fullName>
    </submittedName>
</protein>
<organism evidence="1">
    <name type="scientific">Lepeophtheirus salmonis</name>
    <name type="common">Salmon louse</name>
    <name type="synonym">Caligus salmonis</name>
    <dbReference type="NCBI Taxonomy" id="72036"/>
    <lineage>
        <taxon>Eukaryota</taxon>
        <taxon>Metazoa</taxon>
        <taxon>Ecdysozoa</taxon>
        <taxon>Arthropoda</taxon>
        <taxon>Crustacea</taxon>
        <taxon>Multicrustacea</taxon>
        <taxon>Hexanauplia</taxon>
        <taxon>Copepoda</taxon>
        <taxon>Siphonostomatoida</taxon>
        <taxon>Caligidae</taxon>
        <taxon>Lepeophtheirus</taxon>
    </lineage>
</organism>
<name>A0A0K2UMW6_LEPSM</name>
<reference evidence="1" key="1">
    <citation type="submission" date="2014-05" db="EMBL/GenBank/DDBJ databases">
        <authorList>
            <person name="Chronopoulou M."/>
        </authorList>
    </citation>
    <scope>NUCLEOTIDE SEQUENCE</scope>
    <source>
        <tissue evidence="1">Whole organism</tissue>
    </source>
</reference>
<accession>A0A0K2UMW6</accession>